<dbReference type="CDD" id="cd02966">
    <property type="entry name" value="TlpA_like_family"/>
    <property type="match status" value="1"/>
</dbReference>
<dbReference type="Pfam" id="PF00578">
    <property type="entry name" value="AhpC-TSA"/>
    <property type="match status" value="1"/>
</dbReference>
<dbReference type="InterPro" id="IPR036249">
    <property type="entry name" value="Thioredoxin-like_sf"/>
</dbReference>
<keyword evidence="5" id="KW-1185">Reference proteome</keyword>
<keyword evidence="2" id="KW-0472">Membrane</keyword>
<sequence length="176" mass="20132">MAKVNQKIGWGIWILCLVVVILLIIYSMMKAKPDPQALTELFPVPEEAISFSLDTVEQKPLVLQAGKKQIINFWTTWCDYCKEELPLLQQVYETYREQVITINMTNKEQDETAATLFAQQHHLTLPIGLDVTGDIAKKYQVVAVPTTFFMDEDGRIVHRIMGPMAKDTLLDFLQDT</sequence>
<dbReference type="Proteomes" id="UP000616608">
    <property type="component" value="Unassembled WGS sequence"/>
</dbReference>
<dbReference type="InterPro" id="IPR050553">
    <property type="entry name" value="Thioredoxin_ResA/DsbE_sf"/>
</dbReference>
<evidence type="ECO:0000256" key="1">
    <source>
        <dbReference type="ARBA" id="ARBA00023157"/>
    </source>
</evidence>
<dbReference type="PANTHER" id="PTHR42852">
    <property type="entry name" value="THIOL:DISULFIDE INTERCHANGE PROTEIN DSBE"/>
    <property type="match status" value="1"/>
</dbReference>
<evidence type="ECO:0000256" key="2">
    <source>
        <dbReference type="SAM" id="Phobius"/>
    </source>
</evidence>
<dbReference type="GO" id="GO:0016209">
    <property type="term" value="F:antioxidant activity"/>
    <property type="evidence" value="ECO:0007669"/>
    <property type="project" value="InterPro"/>
</dbReference>
<dbReference type="SUPFAM" id="SSF52833">
    <property type="entry name" value="Thioredoxin-like"/>
    <property type="match status" value="1"/>
</dbReference>
<gene>
    <name evidence="4" type="ORF">GCM10007425_04720</name>
</gene>
<reference evidence="4" key="1">
    <citation type="journal article" date="2014" name="Int. J. Syst. Evol. Microbiol.">
        <title>Complete genome sequence of Corynebacterium casei LMG S-19264T (=DSM 44701T), isolated from a smear-ripened cheese.</title>
        <authorList>
            <consortium name="US DOE Joint Genome Institute (JGI-PGF)"/>
            <person name="Walter F."/>
            <person name="Albersmeier A."/>
            <person name="Kalinowski J."/>
            <person name="Ruckert C."/>
        </authorList>
    </citation>
    <scope>NUCLEOTIDE SEQUENCE</scope>
    <source>
        <strain evidence="4">CGMCC 1.15760</strain>
    </source>
</reference>
<comment type="caution">
    <text evidence="4">The sequence shown here is derived from an EMBL/GenBank/DDBJ whole genome shotgun (WGS) entry which is preliminary data.</text>
</comment>
<accession>A0A917D7U1</accession>
<keyword evidence="1" id="KW-1015">Disulfide bond</keyword>
<dbReference type="PANTHER" id="PTHR42852:SF17">
    <property type="entry name" value="THIOREDOXIN-LIKE PROTEIN HI_1115"/>
    <property type="match status" value="1"/>
</dbReference>
<dbReference type="InterPro" id="IPR013766">
    <property type="entry name" value="Thioredoxin_domain"/>
</dbReference>
<feature type="domain" description="Thioredoxin" evidence="3">
    <location>
        <begin position="42"/>
        <end position="176"/>
    </location>
</feature>
<keyword evidence="2" id="KW-1133">Transmembrane helix</keyword>
<dbReference type="RefSeq" id="WP_188613405.1">
    <property type="nucleotide sequence ID" value="NZ_BMJT01000001.1"/>
</dbReference>
<evidence type="ECO:0000313" key="5">
    <source>
        <dbReference type="Proteomes" id="UP000616608"/>
    </source>
</evidence>
<reference evidence="4" key="2">
    <citation type="submission" date="2020-09" db="EMBL/GenBank/DDBJ databases">
        <authorList>
            <person name="Sun Q."/>
            <person name="Zhou Y."/>
        </authorList>
    </citation>
    <scope>NUCLEOTIDE SEQUENCE</scope>
    <source>
        <strain evidence="4">CGMCC 1.15760</strain>
    </source>
</reference>
<evidence type="ECO:0000259" key="3">
    <source>
        <dbReference type="PROSITE" id="PS51352"/>
    </source>
</evidence>
<dbReference type="GO" id="GO:0016491">
    <property type="term" value="F:oxidoreductase activity"/>
    <property type="evidence" value="ECO:0007669"/>
    <property type="project" value="InterPro"/>
</dbReference>
<feature type="transmembrane region" description="Helical" evidence="2">
    <location>
        <begin position="12"/>
        <end position="29"/>
    </location>
</feature>
<dbReference type="AlphaFoldDB" id="A0A917D7U1"/>
<dbReference type="EMBL" id="BMJT01000001">
    <property type="protein sequence ID" value="GGG13465.1"/>
    <property type="molecule type" value="Genomic_DNA"/>
</dbReference>
<name>A0A917D7U1_9BACI</name>
<evidence type="ECO:0000313" key="4">
    <source>
        <dbReference type="EMBL" id="GGG13465.1"/>
    </source>
</evidence>
<keyword evidence="2" id="KW-0812">Transmembrane</keyword>
<dbReference type="Gene3D" id="3.40.30.10">
    <property type="entry name" value="Glutaredoxin"/>
    <property type="match status" value="1"/>
</dbReference>
<protein>
    <recommendedName>
        <fullName evidence="3">Thioredoxin domain-containing protein</fullName>
    </recommendedName>
</protein>
<organism evidence="4 5">
    <name type="scientific">Lysinibacillus alkalisoli</name>
    <dbReference type="NCBI Taxonomy" id="1911548"/>
    <lineage>
        <taxon>Bacteria</taxon>
        <taxon>Bacillati</taxon>
        <taxon>Bacillota</taxon>
        <taxon>Bacilli</taxon>
        <taxon>Bacillales</taxon>
        <taxon>Bacillaceae</taxon>
        <taxon>Lysinibacillus</taxon>
    </lineage>
</organism>
<dbReference type="PROSITE" id="PS51352">
    <property type="entry name" value="THIOREDOXIN_2"/>
    <property type="match status" value="1"/>
</dbReference>
<proteinExistence type="predicted"/>
<dbReference type="InterPro" id="IPR000866">
    <property type="entry name" value="AhpC/TSA"/>
</dbReference>